<protein>
    <recommendedName>
        <fullName evidence="3">DNA phosphorothioation-dependent restriction protein DptG</fullName>
    </recommendedName>
</protein>
<reference evidence="1 2" key="1">
    <citation type="submission" date="2016-04" db="EMBL/GenBank/DDBJ databases">
        <title>Genome sequence of Methanobrevibacter cuticularis DSM 11139.</title>
        <authorList>
            <person name="Poehlein A."/>
            <person name="Seedorf H."/>
            <person name="Daniel R."/>
        </authorList>
    </citation>
    <scope>NUCLEOTIDE SEQUENCE [LARGE SCALE GENOMIC DNA]</scope>
    <source>
        <strain evidence="1 2">DSM 11139</strain>
    </source>
</reference>
<name>A0A166D0Y2_9EURY</name>
<dbReference type="NCBIfam" id="TIGR03236">
    <property type="entry name" value="dnd_assoc_1"/>
    <property type="match status" value="1"/>
</dbReference>
<comment type="caution">
    <text evidence="1">The sequence shown here is derived from an EMBL/GenBank/DDBJ whole genome shotgun (WGS) entry which is preliminary data.</text>
</comment>
<evidence type="ECO:0000313" key="2">
    <source>
        <dbReference type="Proteomes" id="UP000077275"/>
    </source>
</evidence>
<accession>A0A166D0Y2</accession>
<dbReference type="OrthoDB" id="78220at2157"/>
<dbReference type="RefSeq" id="WP_067260274.1">
    <property type="nucleotide sequence ID" value="NZ_LWMW01000131.1"/>
</dbReference>
<gene>
    <name evidence="1" type="ORF">MBCUT_17330</name>
</gene>
<dbReference type="AlphaFoldDB" id="A0A166D0Y2"/>
<dbReference type="InterPro" id="IPR017645">
    <property type="entry name" value="Dnd_assoc_1"/>
</dbReference>
<dbReference type="STRING" id="47311.MBCUT_17330"/>
<evidence type="ECO:0008006" key="3">
    <source>
        <dbReference type="Google" id="ProtNLM"/>
    </source>
</evidence>
<dbReference type="PATRIC" id="fig|47311.3.peg.1882"/>
<organism evidence="1 2">
    <name type="scientific">Methanobrevibacter cuticularis</name>
    <dbReference type="NCBI Taxonomy" id="47311"/>
    <lineage>
        <taxon>Archaea</taxon>
        <taxon>Methanobacteriati</taxon>
        <taxon>Methanobacteriota</taxon>
        <taxon>Methanomada group</taxon>
        <taxon>Methanobacteria</taxon>
        <taxon>Methanobacteriales</taxon>
        <taxon>Methanobacteriaceae</taxon>
        <taxon>Methanobrevibacter</taxon>
    </lineage>
</organism>
<dbReference type="Proteomes" id="UP000077275">
    <property type="component" value="Unassembled WGS sequence"/>
</dbReference>
<keyword evidence="2" id="KW-1185">Reference proteome</keyword>
<dbReference type="EMBL" id="LWMW01000131">
    <property type="protein sequence ID" value="KZX15088.1"/>
    <property type="molecule type" value="Genomic_DNA"/>
</dbReference>
<evidence type="ECO:0000313" key="1">
    <source>
        <dbReference type="EMBL" id="KZX15088.1"/>
    </source>
</evidence>
<proteinExistence type="predicted"/>
<sequence length="456" mass="54191">MFEKNYGELYEQMTRADGEIEHRLKKSLMLPFATDHKQRVEFENGFNGTIGELSRIYNGKVFFHDYDLDNLIDEIIVKSKIESIDEDEKVLKDIIKEYLIKDASINVIHPYLFQYLPLNENKHEKTGEKKIAKFLRDIFLINNTFFKDFFNIEQVDNILINFILDNIDKLDDEYVDPTYCSSLNFISKLFNNDLEFLMKDTDYLKRNLDIFFAYYYFFYVSQLSLKMSKGSSGIIDEPDEIYYLLDWENVSKNRKSVELGYKFLKDENLELLTYVNQIEQLNLLFGTRGLLIPELMEKYDDFSDESKNQCLFYLNKWISTYINLKKITDDVETTTFECNIEDLINKLFEILKKGINSAPKYRYALNVENIAKKYFLKRRGKYGHMLNINQEILLLITKLSIKGEKMKITHLFKEFEKRGLYFDKYSKEEIISLFNKLNIIDKKSDSGDAQYVKPIL</sequence>